<dbReference type="EMBL" id="VUJU01005572">
    <property type="protein sequence ID" value="KAF0750838.1"/>
    <property type="molecule type" value="Genomic_DNA"/>
</dbReference>
<protein>
    <submittedName>
        <fullName evidence="14">THAP-type domain-containing protein</fullName>
    </submittedName>
</protein>
<proteinExistence type="inferred from homology"/>
<keyword evidence="7" id="KW-0175">Coiled coil</keyword>
<keyword evidence="9" id="KW-0804">Transcription</keyword>
<comment type="similarity">
    <text evidence="2">Belongs to the THAP1 family.</text>
</comment>
<gene>
    <name evidence="14" type="ORF">FWK35_00015076</name>
</gene>
<evidence type="ECO:0000256" key="6">
    <source>
        <dbReference type="ARBA" id="ARBA00023015"/>
    </source>
</evidence>
<keyword evidence="11" id="KW-0131">Cell cycle</keyword>
<evidence type="ECO:0000313" key="15">
    <source>
        <dbReference type="Proteomes" id="UP000478052"/>
    </source>
</evidence>
<keyword evidence="4 12" id="KW-0863">Zinc-finger</keyword>
<evidence type="ECO:0000256" key="3">
    <source>
        <dbReference type="ARBA" id="ARBA00022723"/>
    </source>
</evidence>
<dbReference type="PANTHER" id="PTHR46600">
    <property type="entry name" value="THAP DOMAIN-CONTAINING"/>
    <property type="match status" value="1"/>
</dbReference>
<keyword evidence="3" id="KW-0479">Metal-binding</keyword>
<keyword evidence="5" id="KW-0862">Zinc</keyword>
<reference evidence="14 15" key="1">
    <citation type="submission" date="2019-08" db="EMBL/GenBank/DDBJ databases">
        <title>Whole genome of Aphis craccivora.</title>
        <authorList>
            <person name="Voronova N.V."/>
            <person name="Shulinski R.S."/>
            <person name="Bandarenka Y.V."/>
            <person name="Zhorov D.G."/>
            <person name="Warner D."/>
        </authorList>
    </citation>
    <scope>NUCLEOTIDE SEQUENCE [LARGE SCALE GENOMIC DNA]</scope>
    <source>
        <strain evidence="14">180601</strain>
        <tissue evidence="14">Whole Body</tissue>
    </source>
</reference>
<evidence type="ECO:0000256" key="12">
    <source>
        <dbReference type="PROSITE-ProRule" id="PRU00309"/>
    </source>
</evidence>
<sequence length="160" mass="18604">MKYLQRLKGCFKGSRGDTGVSFHAFPRNITKKRQWEIVLKMGKKAPKNAVVCSFHFQDKDFIISQKKLLPKLHCLKENVIPSLNLPKRKLAKVIDTPRKEKMQKRSERAQKRSKFVEDLFSASNELEHTQEHASSDFEDLATELVYEASVQISNKEHNIY</sequence>
<evidence type="ECO:0000256" key="5">
    <source>
        <dbReference type="ARBA" id="ARBA00022833"/>
    </source>
</evidence>
<evidence type="ECO:0000256" key="11">
    <source>
        <dbReference type="ARBA" id="ARBA00023306"/>
    </source>
</evidence>
<evidence type="ECO:0000256" key="8">
    <source>
        <dbReference type="ARBA" id="ARBA00023125"/>
    </source>
</evidence>
<feature type="domain" description="THAP-type" evidence="13">
    <location>
        <begin position="1"/>
        <end position="84"/>
    </location>
</feature>
<evidence type="ECO:0000256" key="10">
    <source>
        <dbReference type="ARBA" id="ARBA00023242"/>
    </source>
</evidence>
<keyword evidence="10" id="KW-0539">Nucleus</keyword>
<evidence type="ECO:0000256" key="7">
    <source>
        <dbReference type="ARBA" id="ARBA00023054"/>
    </source>
</evidence>
<dbReference type="GO" id="GO:0005654">
    <property type="term" value="C:nucleoplasm"/>
    <property type="evidence" value="ECO:0007669"/>
    <property type="project" value="UniProtKB-SubCell"/>
</dbReference>
<dbReference type="SMART" id="SM00980">
    <property type="entry name" value="THAP"/>
    <property type="match status" value="1"/>
</dbReference>
<dbReference type="InterPro" id="IPR006612">
    <property type="entry name" value="THAP_Znf"/>
</dbReference>
<dbReference type="PROSITE" id="PS50950">
    <property type="entry name" value="ZF_THAP"/>
    <property type="match status" value="1"/>
</dbReference>
<dbReference type="OrthoDB" id="7331812at2759"/>
<evidence type="ECO:0000256" key="2">
    <source>
        <dbReference type="ARBA" id="ARBA00006177"/>
    </source>
</evidence>
<evidence type="ECO:0000256" key="1">
    <source>
        <dbReference type="ARBA" id="ARBA00004642"/>
    </source>
</evidence>
<evidence type="ECO:0000259" key="13">
    <source>
        <dbReference type="PROSITE" id="PS50950"/>
    </source>
</evidence>
<dbReference type="InterPro" id="IPR038441">
    <property type="entry name" value="THAP_Znf_sf"/>
</dbReference>
<accession>A0A6G0Y7R7</accession>
<keyword evidence="15" id="KW-1185">Reference proteome</keyword>
<comment type="caution">
    <text evidence="14">The sequence shown here is derived from an EMBL/GenBank/DDBJ whole genome shotgun (WGS) entry which is preliminary data.</text>
</comment>
<evidence type="ECO:0000313" key="14">
    <source>
        <dbReference type="EMBL" id="KAF0750838.1"/>
    </source>
</evidence>
<keyword evidence="8 12" id="KW-0238">DNA-binding</keyword>
<dbReference type="AlphaFoldDB" id="A0A6G0Y7R7"/>
<organism evidence="14 15">
    <name type="scientific">Aphis craccivora</name>
    <name type="common">Cowpea aphid</name>
    <dbReference type="NCBI Taxonomy" id="307492"/>
    <lineage>
        <taxon>Eukaryota</taxon>
        <taxon>Metazoa</taxon>
        <taxon>Ecdysozoa</taxon>
        <taxon>Arthropoda</taxon>
        <taxon>Hexapoda</taxon>
        <taxon>Insecta</taxon>
        <taxon>Pterygota</taxon>
        <taxon>Neoptera</taxon>
        <taxon>Paraneoptera</taxon>
        <taxon>Hemiptera</taxon>
        <taxon>Sternorrhyncha</taxon>
        <taxon>Aphidomorpha</taxon>
        <taxon>Aphidoidea</taxon>
        <taxon>Aphididae</taxon>
        <taxon>Aphidini</taxon>
        <taxon>Aphis</taxon>
        <taxon>Aphis</taxon>
    </lineage>
</organism>
<dbReference type="InterPro" id="IPR026516">
    <property type="entry name" value="THAP1/10"/>
</dbReference>
<evidence type="ECO:0000256" key="9">
    <source>
        <dbReference type="ARBA" id="ARBA00023163"/>
    </source>
</evidence>
<comment type="subcellular location">
    <subcellularLocation>
        <location evidence="1">Nucleus</location>
        <location evidence="1">Nucleoplasm</location>
    </subcellularLocation>
</comment>
<evidence type="ECO:0000256" key="4">
    <source>
        <dbReference type="ARBA" id="ARBA00022771"/>
    </source>
</evidence>
<dbReference type="Proteomes" id="UP000478052">
    <property type="component" value="Unassembled WGS sequence"/>
</dbReference>
<dbReference type="GO" id="GO:0043565">
    <property type="term" value="F:sequence-specific DNA binding"/>
    <property type="evidence" value="ECO:0007669"/>
    <property type="project" value="InterPro"/>
</dbReference>
<dbReference type="GO" id="GO:0008270">
    <property type="term" value="F:zinc ion binding"/>
    <property type="evidence" value="ECO:0007669"/>
    <property type="project" value="UniProtKB-KW"/>
</dbReference>
<name>A0A6G0Y7R7_APHCR</name>
<dbReference type="PANTHER" id="PTHR46600:SF1">
    <property type="entry name" value="THAP DOMAIN-CONTAINING PROTEIN 1"/>
    <property type="match status" value="1"/>
</dbReference>
<keyword evidence="6" id="KW-0805">Transcription regulation</keyword>
<dbReference type="SUPFAM" id="SSF57716">
    <property type="entry name" value="Glucocorticoid receptor-like (DNA-binding domain)"/>
    <property type="match status" value="1"/>
</dbReference>
<dbReference type="Pfam" id="PF05485">
    <property type="entry name" value="THAP"/>
    <property type="match status" value="1"/>
</dbReference>
<dbReference type="Gene3D" id="6.20.210.20">
    <property type="entry name" value="THAP domain"/>
    <property type="match status" value="1"/>
</dbReference>